<dbReference type="GeneID" id="120249401"/>
<sequence>MDHHQFLVRHESSSSCSQNQTQTSNPMDCLSFPPGLNYSTNSLFWFNQNSRQFNINPDLNCSNSNMYSVMPPITCAGPMFSTPVDLKSIALAPACTNAHGTGNQYWEVCHDSSNSSASSGIGGGGSGSGGIDGLQSNNSSLVDSGIFSWSDGESEELKWSEYLQGSFPVSAALINNSNNNYNQSQQLFSGGQQQVKAEGYFGNDGGLGPWHPGYYGKHL</sequence>
<evidence type="ECO:0000313" key="3">
    <source>
        <dbReference type="RefSeq" id="XP_039113821.1"/>
    </source>
</evidence>
<reference evidence="3" key="1">
    <citation type="submission" date="2025-08" db="UniProtKB">
        <authorList>
            <consortium name="RefSeq"/>
        </authorList>
    </citation>
    <scope>IDENTIFICATION</scope>
</reference>
<feature type="compositionally biased region" description="Low complexity" evidence="1">
    <location>
        <begin position="13"/>
        <end position="22"/>
    </location>
</feature>
<feature type="compositionally biased region" description="Basic and acidic residues" evidence="1">
    <location>
        <begin position="1"/>
        <end position="12"/>
    </location>
</feature>
<feature type="region of interest" description="Disordered" evidence="1">
    <location>
        <begin position="1"/>
        <end position="22"/>
    </location>
</feature>
<dbReference type="RefSeq" id="XP_039113821.1">
    <property type="nucleotide sequence ID" value="XM_039257887.1"/>
</dbReference>
<gene>
    <name evidence="3" type="primary">LOC120249401</name>
</gene>
<accession>A0AB40AHR8</accession>
<keyword evidence="2" id="KW-1185">Reference proteome</keyword>
<proteinExistence type="predicted"/>
<name>A0AB40AHR8_DIOCR</name>
<dbReference type="AlphaFoldDB" id="A0AB40AHR8"/>
<evidence type="ECO:0000313" key="2">
    <source>
        <dbReference type="Proteomes" id="UP001515500"/>
    </source>
</evidence>
<protein>
    <submittedName>
        <fullName evidence="3">Uncharacterized protein LOC120249401</fullName>
    </submittedName>
</protein>
<organism evidence="2 3">
    <name type="scientific">Dioscorea cayennensis subsp. rotundata</name>
    <name type="common">White Guinea yam</name>
    <name type="synonym">Dioscorea rotundata</name>
    <dbReference type="NCBI Taxonomy" id="55577"/>
    <lineage>
        <taxon>Eukaryota</taxon>
        <taxon>Viridiplantae</taxon>
        <taxon>Streptophyta</taxon>
        <taxon>Embryophyta</taxon>
        <taxon>Tracheophyta</taxon>
        <taxon>Spermatophyta</taxon>
        <taxon>Magnoliopsida</taxon>
        <taxon>Liliopsida</taxon>
        <taxon>Dioscoreales</taxon>
        <taxon>Dioscoreaceae</taxon>
        <taxon>Dioscorea</taxon>
    </lineage>
</organism>
<dbReference type="Proteomes" id="UP001515500">
    <property type="component" value="Chromosome 19"/>
</dbReference>
<evidence type="ECO:0000256" key="1">
    <source>
        <dbReference type="SAM" id="MobiDB-lite"/>
    </source>
</evidence>